<sequence length="340" mass="38799">MPHAASSSTSRSQYQTCAESGDAALVVSHHRSSPRGEVESALSMEVAAAAIVRRTHFTVEEDDQLWQIVLGQLREKTEGMNSLPPGLNPLCATFWREVKENNKDIQRGVSTLTKKFSRMWRRQEFDRLKNEDVEFLRMKLGDAETSMYDIPLSFVAVKPEMFTPLPQEEYADQFNQDITVCNNFSENSQNVAVDPSAEAHFQYNVEFTMKLNNVLEQRDPELMRRWTDVCDKMGHVIVNVMEEYGLSQEMSEAVAAMQNAFASCVVPSAKKRKVYATDEERYVARLESHKRTNEKRRMRRELERAMGARKTDFATLGLPAPAQRKAAINESNPHMYSSSQ</sequence>
<dbReference type="AlphaFoldDB" id="A0AA39HWN4"/>
<protein>
    <submittedName>
        <fullName evidence="1">Uncharacterized protein</fullName>
    </submittedName>
</protein>
<evidence type="ECO:0000313" key="2">
    <source>
        <dbReference type="Proteomes" id="UP001175271"/>
    </source>
</evidence>
<keyword evidence="2" id="KW-1185">Reference proteome</keyword>
<organism evidence="1 2">
    <name type="scientific">Steinernema hermaphroditum</name>
    <dbReference type="NCBI Taxonomy" id="289476"/>
    <lineage>
        <taxon>Eukaryota</taxon>
        <taxon>Metazoa</taxon>
        <taxon>Ecdysozoa</taxon>
        <taxon>Nematoda</taxon>
        <taxon>Chromadorea</taxon>
        <taxon>Rhabditida</taxon>
        <taxon>Tylenchina</taxon>
        <taxon>Panagrolaimomorpha</taxon>
        <taxon>Strongyloidoidea</taxon>
        <taxon>Steinernematidae</taxon>
        <taxon>Steinernema</taxon>
    </lineage>
</organism>
<accession>A0AA39HWN4</accession>
<dbReference type="Proteomes" id="UP001175271">
    <property type="component" value="Unassembled WGS sequence"/>
</dbReference>
<evidence type="ECO:0000313" key="1">
    <source>
        <dbReference type="EMBL" id="KAK0412303.1"/>
    </source>
</evidence>
<proteinExistence type="predicted"/>
<name>A0AA39HWN4_9BILA</name>
<dbReference type="EMBL" id="JAUCMV010000003">
    <property type="protein sequence ID" value="KAK0412303.1"/>
    <property type="molecule type" value="Genomic_DNA"/>
</dbReference>
<gene>
    <name evidence="1" type="ORF">QR680_006136</name>
</gene>
<reference evidence="1" key="1">
    <citation type="submission" date="2023-06" db="EMBL/GenBank/DDBJ databases">
        <title>Genomic analysis of the entomopathogenic nematode Steinernema hermaphroditum.</title>
        <authorList>
            <person name="Schwarz E.M."/>
            <person name="Heppert J.K."/>
            <person name="Baniya A."/>
            <person name="Schwartz H.T."/>
            <person name="Tan C.-H."/>
            <person name="Antoshechkin I."/>
            <person name="Sternberg P.W."/>
            <person name="Goodrich-Blair H."/>
            <person name="Dillman A.R."/>
        </authorList>
    </citation>
    <scope>NUCLEOTIDE SEQUENCE</scope>
    <source>
        <strain evidence="1">PS9179</strain>
        <tissue evidence="1">Whole animal</tissue>
    </source>
</reference>
<comment type="caution">
    <text evidence="1">The sequence shown here is derived from an EMBL/GenBank/DDBJ whole genome shotgun (WGS) entry which is preliminary data.</text>
</comment>